<keyword evidence="1" id="KW-0472">Membrane</keyword>
<comment type="caution">
    <text evidence="2">The sequence shown here is derived from an EMBL/GenBank/DDBJ whole genome shotgun (WGS) entry which is preliminary data.</text>
</comment>
<evidence type="ECO:0000256" key="1">
    <source>
        <dbReference type="SAM" id="Phobius"/>
    </source>
</evidence>
<gene>
    <name evidence="2" type="ORF">THAR02_09250</name>
</gene>
<feature type="transmembrane region" description="Helical" evidence="1">
    <location>
        <begin position="55"/>
        <end position="73"/>
    </location>
</feature>
<keyword evidence="1" id="KW-0812">Transmembrane</keyword>
<protein>
    <submittedName>
        <fullName evidence="2">Uncharacterized protein</fullName>
    </submittedName>
</protein>
<dbReference type="EMBL" id="JOKZ01000399">
    <property type="protein sequence ID" value="KKO98646.1"/>
    <property type="molecule type" value="Genomic_DNA"/>
</dbReference>
<feature type="transmembrane region" description="Helical" evidence="1">
    <location>
        <begin position="100"/>
        <end position="121"/>
    </location>
</feature>
<name>A0A0F9ZE39_TRIHA</name>
<proteinExistence type="predicted"/>
<reference evidence="3" key="1">
    <citation type="journal article" date="2015" name="Genome Announc.">
        <title>Draft whole-genome sequence of the biocontrol agent Trichoderma harzianum T6776.</title>
        <authorList>
            <person name="Baroncelli R."/>
            <person name="Piaggeschi G."/>
            <person name="Fiorini L."/>
            <person name="Bertolini E."/>
            <person name="Zapparata A."/>
            <person name="Pe M.E."/>
            <person name="Sarrocco S."/>
            <person name="Vannacci G."/>
        </authorList>
    </citation>
    <scope>NUCLEOTIDE SEQUENCE [LARGE SCALE GENOMIC DNA]</scope>
    <source>
        <strain evidence="3">T6776</strain>
    </source>
</reference>
<dbReference type="AlphaFoldDB" id="A0A0F9ZE39"/>
<organism evidence="2 3">
    <name type="scientific">Trichoderma harzianum</name>
    <name type="common">Hypocrea lixii</name>
    <dbReference type="NCBI Taxonomy" id="5544"/>
    <lineage>
        <taxon>Eukaryota</taxon>
        <taxon>Fungi</taxon>
        <taxon>Dikarya</taxon>
        <taxon>Ascomycota</taxon>
        <taxon>Pezizomycotina</taxon>
        <taxon>Sordariomycetes</taxon>
        <taxon>Hypocreomycetidae</taxon>
        <taxon>Hypocreales</taxon>
        <taxon>Hypocreaceae</taxon>
        <taxon>Trichoderma</taxon>
    </lineage>
</organism>
<evidence type="ECO:0000313" key="3">
    <source>
        <dbReference type="Proteomes" id="UP000034112"/>
    </source>
</evidence>
<feature type="transmembrane region" description="Helical" evidence="1">
    <location>
        <begin position="20"/>
        <end position="43"/>
    </location>
</feature>
<keyword evidence="1" id="KW-1133">Transmembrane helix</keyword>
<evidence type="ECO:0000313" key="2">
    <source>
        <dbReference type="EMBL" id="KKO98646.1"/>
    </source>
</evidence>
<sequence>MDNRGSALDESLVVLIDKLVTGLSAGVALAFWALSGWMIYLFNGFHHLNRVTDQVDCIVIFAIFLCKSLYWRFGSDSQFRHDLLGESPKEASAAKKLDDLYSGLAHIFLDIFIIIRFFAWIEHLNASHKFMNVNFCYACIGVTALELLFTLQNTSHLLFEAFSSMFQKKNGREKS</sequence>
<accession>A0A0F9ZE39</accession>
<dbReference type="Proteomes" id="UP000034112">
    <property type="component" value="Unassembled WGS sequence"/>
</dbReference>
<feature type="transmembrane region" description="Helical" evidence="1">
    <location>
        <begin position="133"/>
        <end position="151"/>
    </location>
</feature>